<organism evidence="2 3">
    <name type="scientific">Hermanssonia centrifuga</name>
    <dbReference type="NCBI Taxonomy" id="98765"/>
    <lineage>
        <taxon>Eukaryota</taxon>
        <taxon>Fungi</taxon>
        <taxon>Dikarya</taxon>
        <taxon>Basidiomycota</taxon>
        <taxon>Agaricomycotina</taxon>
        <taxon>Agaricomycetes</taxon>
        <taxon>Polyporales</taxon>
        <taxon>Meruliaceae</taxon>
        <taxon>Hermanssonia</taxon>
    </lineage>
</organism>
<dbReference type="GO" id="GO:0072354">
    <property type="term" value="F:histone H3T3 kinase activity"/>
    <property type="evidence" value="ECO:0007669"/>
    <property type="project" value="TreeGrafter"/>
</dbReference>
<evidence type="ECO:0000256" key="1">
    <source>
        <dbReference type="SAM" id="MobiDB-lite"/>
    </source>
</evidence>
<protein>
    <submittedName>
        <fullName evidence="2">Uncharacterized protein</fullName>
    </submittedName>
</protein>
<feature type="compositionally biased region" description="Pro residues" evidence="1">
    <location>
        <begin position="319"/>
        <end position="328"/>
    </location>
</feature>
<feature type="compositionally biased region" description="Basic and acidic residues" evidence="1">
    <location>
        <begin position="28"/>
        <end position="41"/>
    </location>
</feature>
<evidence type="ECO:0000313" key="3">
    <source>
        <dbReference type="Proteomes" id="UP000309038"/>
    </source>
</evidence>
<feature type="compositionally biased region" description="Low complexity" evidence="1">
    <location>
        <begin position="52"/>
        <end position="62"/>
    </location>
</feature>
<feature type="region of interest" description="Disordered" evidence="1">
    <location>
        <begin position="23"/>
        <end position="87"/>
    </location>
</feature>
<reference evidence="2 3" key="1">
    <citation type="submission" date="2019-02" db="EMBL/GenBank/DDBJ databases">
        <title>Genome sequencing of the rare red list fungi Phlebia centrifuga.</title>
        <authorList>
            <person name="Buettner E."/>
            <person name="Kellner H."/>
        </authorList>
    </citation>
    <scope>NUCLEOTIDE SEQUENCE [LARGE SCALE GENOMIC DNA]</scope>
    <source>
        <strain evidence="2 3">DSM 108282</strain>
    </source>
</reference>
<proteinExistence type="predicted"/>
<name>A0A4S4KIY0_9APHY</name>
<dbReference type="PANTHER" id="PTHR24419:SF18">
    <property type="entry name" value="SERINE_THREONINE-PROTEIN KINASE HASPIN"/>
    <property type="match status" value="1"/>
</dbReference>
<dbReference type="InterPro" id="IPR011009">
    <property type="entry name" value="Kinase-like_dom_sf"/>
</dbReference>
<dbReference type="EMBL" id="SGPJ01000124">
    <property type="protein sequence ID" value="THG98321.1"/>
    <property type="molecule type" value="Genomic_DNA"/>
</dbReference>
<feature type="region of interest" description="Disordered" evidence="1">
    <location>
        <begin position="110"/>
        <end position="144"/>
    </location>
</feature>
<evidence type="ECO:0000313" key="2">
    <source>
        <dbReference type="EMBL" id="THG98321.1"/>
    </source>
</evidence>
<dbReference type="PANTHER" id="PTHR24419">
    <property type="entry name" value="INTERLEUKIN-1 RECEPTOR-ASSOCIATED KINASE"/>
    <property type="match status" value="1"/>
</dbReference>
<sequence>MLGTRTKQVNVYGRKRHRIVNVDDEDKASDAHHIKKGERAPKTAFTSPARRPLSAVSSNLPSSPVPLPRNARKKRKPPTCIGRGTPPFKLLSPVVNVDIVILDDEGQTISQERRVSRTDVQANPNPKQPAKGINNRKPSGSSVQRTIVLSDDDEDEITPPQKPVEQKNVRANLISKQPAKWANNRKPSGSSVQRAIVLSDDDEDDIPPNPIKWKKAPLLMSSDEESDTKGLTSPSPYVPAPRLHPRTVISPPTSPEVEVDTQSVVPPKSTEIPQQSFRPILPANALRADVRATVLSPAPRSKARQLTPMRCGARRSVFPAPPSPPTPTTPSDLDDLSFDFSELGLSSTELGEINRSLERHDKPPPQYLMPLLEECSQSTPHEFSAFIDMFPLDPIVQTSHGGVSVIGGRGSKGPVCFHKIGEASFSEVFGIGDVVLKVIPLRDEDVKHGNPKMDSSDSPAPSDAKDVLKEIIVTRAMGEMCNGFVELLRTYVVRGRYPTTLLDLWDEYHGRKGSESVRPDGFTVSQVYAIIVLPNGGPDLEAYTFSSSSKTGWKQACSLFWQVTRTLAEAEDLVHFEHRDLHWGQILVKDIGAADSGHCSSGSRVPMDHDVHGVKATIIDLGLSRMDSDNTNVHWTPFDDEVFEGEGET</sequence>
<dbReference type="Gene3D" id="1.10.510.10">
    <property type="entry name" value="Transferase(Phosphotransferase) domain 1"/>
    <property type="match status" value="1"/>
</dbReference>
<dbReference type="GO" id="GO:0000278">
    <property type="term" value="P:mitotic cell cycle"/>
    <property type="evidence" value="ECO:0007669"/>
    <property type="project" value="TreeGrafter"/>
</dbReference>
<dbReference type="GO" id="GO:0005737">
    <property type="term" value="C:cytoplasm"/>
    <property type="evidence" value="ECO:0007669"/>
    <property type="project" value="TreeGrafter"/>
</dbReference>
<dbReference type="GO" id="GO:0005634">
    <property type="term" value="C:nucleus"/>
    <property type="evidence" value="ECO:0007669"/>
    <property type="project" value="TreeGrafter"/>
</dbReference>
<dbReference type="AlphaFoldDB" id="A0A4S4KIY0"/>
<dbReference type="SUPFAM" id="SSF56112">
    <property type="entry name" value="Protein kinase-like (PK-like)"/>
    <property type="match status" value="1"/>
</dbReference>
<dbReference type="Gene3D" id="3.30.200.20">
    <property type="entry name" value="Phosphorylase Kinase, domain 1"/>
    <property type="match status" value="1"/>
</dbReference>
<comment type="caution">
    <text evidence="2">The sequence shown here is derived from an EMBL/GenBank/DDBJ whole genome shotgun (WGS) entry which is preliminary data.</text>
</comment>
<keyword evidence="3" id="KW-1185">Reference proteome</keyword>
<dbReference type="Pfam" id="PF12330">
    <property type="entry name" value="Haspin_kinase"/>
    <property type="match status" value="1"/>
</dbReference>
<dbReference type="Proteomes" id="UP000309038">
    <property type="component" value="Unassembled WGS sequence"/>
</dbReference>
<feature type="region of interest" description="Disordered" evidence="1">
    <location>
        <begin position="220"/>
        <end position="259"/>
    </location>
</feature>
<feature type="region of interest" description="Disordered" evidence="1">
    <location>
        <begin position="314"/>
        <end position="335"/>
    </location>
</feature>
<dbReference type="GO" id="GO:0035556">
    <property type="term" value="P:intracellular signal transduction"/>
    <property type="evidence" value="ECO:0007669"/>
    <property type="project" value="TreeGrafter"/>
</dbReference>
<gene>
    <name evidence="2" type="ORF">EW026_g3839</name>
</gene>
<accession>A0A4S4KIY0</accession>